<dbReference type="RefSeq" id="NP_388761.2">
    <property type="nucleotide sequence ID" value="NC_000964.3"/>
</dbReference>
<keyword evidence="2" id="KW-1185">Reference proteome</keyword>
<name>A0AAT9J376_BACSU</name>
<reference evidence="1 2" key="1">
    <citation type="journal article" date="1997" name="Nature">
        <title>The complete genome sequence of the Gram-positive bacterium Bacillus subtilis.</title>
        <authorList>
            <person name="Kunst F."/>
            <person name="Ogasawara N."/>
            <person name="Moszer I."/>
            <person name="Albertini A.M."/>
            <person name="Alloni G."/>
            <person name="Azevedo V."/>
            <person name="Bertero M.G."/>
            <person name="Bessieres P."/>
            <person name="Bolotin A."/>
            <person name="Borchert S."/>
            <person name="Borriss R."/>
            <person name="Boursier L."/>
            <person name="Brans A."/>
            <person name="Braun M."/>
            <person name="Brignell S.C."/>
            <person name="Bron S."/>
            <person name="Brouillet S."/>
            <person name="Bruschi C.V."/>
            <person name="Caldwell B."/>
            <person name="Capuano V."/>
            <person name="Carter N.M."/>
            <person name="Choi S.K."/>
            <person name="Codani J.J."/>
            <person name="Connerton I.F."/>
            <person name="Cummings N.J."/>
            <person name="Daniel R.A."/>
            <person name="Denizot F."/>
            <person name="Devine K.M."/>
            <person name="Dusterhoft A."/>
            <person name="Ehrlich S.D."/>
            <person name="Emmerson P.T."/>
            <person name="Entian K.D."/>
            <person name="Errington J."/>
            <person name="Fabret C."/>
            <person name="Ferrari E."/>
            <person name="Foulger D."/>
            <person name="Fritz C."/>
            <person name="Fujita M."/>
            <person name="Fujita Y."/>
            <person name="Fuma S."/>
            <person name="Galizzi A."/>
            <person name="Galleron N."/>
            <person name="Ghim S.Y."/>
            <person name="Glaser P."/>
            <person name="Goffeau A."/>
            <person name="Golightly E.J."/>
            <person name="Grandi G."/>
            <person name="Guiseppi G."/>
            <person name="Guy B.J."/>
            <person name="Haga K."/>
            <person name="Haiech J."/>
            <person name="Harwood C.R."/>
            <person name="Henaut A."/>
            <person name="Hilbert H."/>
            <person name="Holsappel S."/>
            <person name="Hosono S."/>
            <person name="Hullo M.F."/>
            <person name="Itaya M."/>
            <person name="Jones L."/>
            <person name="Joris B."/>
            <person name="Karamata D."/>
            <person name="Kasahara Y."/>
            <person name="Klaerr-Blanchard M."/>
            <person name="Klein C."/>
            <person name="Kobayashi Y."/>
            <person name="Koetter P."/>
            <person name="Koningstein G."/>
            <person name="Krogh S."/>
            <person name="Kumano M."/>
            <person name="Kurita K."/>
            <person name="Lapidus A."/>
            <person name="Lardinois S."/>
            <person name="Lauber J."/>
            <person name="Lazarevic V."/>
            <person name="Lee S.M."/>
            <person name="Levine A."/>
            <person name="Liu H."/>
            <person name="Masuda S."/>
            <person name="Mauel C."/>
            <person name="Medigue C."/>
            <person name="Medina N."/>
            <person name="Mellado R.P."/>
            <person name="Mizuno M."/>
            <person name="Moestl D."/>
            <person name="Nakai S."/>
            <person name="Noback M."/>
            <person name="Noone D."/>
            <person name="O'Reilly M."/>
            <person name="Ogawa K."/>
            <person name="Ogiwara A."/>
            <person name="Oudega B."/>
            <person name="Park S.H."/>
            <person name="Parro V."/>
            <person name="Pohl T.M."/>
            <person name="Portetelle D."/>
            <person name="Porwollik S."/>
            <person name="Prescott A.M."/>
            <person name="Presecan E."/>
            <person name="Pujic P."/>
            <person name="Purnelle B."/>
            <person name="Rapoport G."/>
            <person name="Rey M."/>
            <person name="Reynolds S."/>
            <person name="Rieger M."/>
            <person name="Rivolta C."/>
            <person name="Rocha E."/>
            <person name="Roche B."/>
            <person name="Rose M."/>
            <person name="Sadaie Y."/>
            <person name="Sato T."/>
            <person name="Scanlan E."/>
            <person name="Schleich S."/>
            <person name="Schroeter R."/>
            <person name="Scoffone F."/>
            <person name="Sekiguchi J."/>
            <person name="Sekowska A."/>
            <person name="Seror S.J."/>
            <person name="Serror P."/>
            <person name="Shin B.S."/>
            <person name="Soldo B."/>
            <person name="Sorokin A."/>
            <person name="Tacconi E."/>
            <person name="Takagi T."/>
            <person name="Takahashi H."/>
            <person name="Takemaru K."/>
            <person name="Takeuchi M."/>
            <person name="Tamakoshi A."/>
            <person name="Tanaka T."/>
            <person name="Terpstra P."/>
            <person name="Tognoni A."/>
            <person name="Tosato V."/>
            <person name="Uchiyama S."/>
            <person name="Vandenbol M."/>
            <person name="Vannier F."/>
            <person name="Vassarotti A."/>
            <person name="Viari A."/>
            <person name="Wambutt R."/>
            <person name="Wedler E."/>
            <person name="Wedler H."/>
            <person name="Weitzenegger T."/>
            <person name="Winters P."/>
            <person name="Wipat A."/>
            <person name="Yamamoto H."/>
            <person name="Yamane K."/>
            <person name="Yasumoto K."/>
            <person name="Yata K."/>
            <person name="Yoshida K."/>
            <person name="Yoshikawa H.F."/>
            <person name="Zumstein E."/>
            <person name="Yoshikawa H."/>
            <person name="Danchin A."/>
        </authorList>
    </citation>
    <scope>NUCLEOTIDE SEQUENCE [LARGE SCALE GENOMIC DNA]</scope>
    <source>
        <strain evidence="1 2">168</strain>
    </source>
</reference>
<dbReference type="Pfam" id="PF13040">
    <property type="entry name" value="Fur_reg_FbpB"/>
    <property type="match status" value="1"/>
</dbReference>
<dbReference type="EMBL" id="AL009126">
    <property type="protein sequence ID" value="CAL5233543.1"/>
    <property type="molecule type" value="Genomic_DNA"/>
</dbReference>
<gene>
    <name evidence="1" type="primary">senS</name>
    <name evidence="1" type="ORF">BSU_08810</name>
</gene>
<dbReference type="InterPro" id="IPR025004">
    <property type="entry name" value="SenN/SenS"/>
</dbReference>
<protein>
    <submittedName>
        <fullName evidence="1">Transcriptional regulator (Repressor of ScoC)</fullName>
    </submittedName>
</protein>
<evidence type="ECO:0000313" key="2">
    <source>
        <dbReference type="Proteomes" id="UP000001570"/>
    </source>
</evidence>
<dbReference type="GeneID" id="936207"/>
<sequence>MKKGGLLMGVKKEKGRKRFRKRKTYGNQILPLELLIEKNKREIINSAELMEEIYMKIDEKHTQCVTKYKKTR</sequence>
<organism evidence="1 2">
    <name type="scientific">Bacillus subtilis (strain 168)</name>
    <dbReference type="NCBI Taxonomy" id="224308"/>
    <lineage>
        <taxon>Bacteria</taxon>
        <taxon>Bacillati</taxon>
        <taxon>Bacillota</taxon>
        <taxon>Bacilli</taxon>
        <taxon>Bacillales</taxon>
        <taxon>Bacillaceae</taxon>
        <taxon>Bacillus</taxon>
    </lineage>
</organism>
<evidence type="ECO:0000313" key="1">
    <source>
        <dbReference type="EMBL" id="CAL5233543.1"/>
    </source>
</evidence>
<dbReference type="Proteomes" id="UP000001570">
    <property type="component" value="Chromosome"/>
</dbReference>
<proteinExistence type="predicted"/>
<accession>A0AAT9J376</accession>
<dbReference type="KEGG" id="bsu:BSU08810"/>
<dbReference type="AlphaFoldDB" id="A0AAT9J376"/>